<dbReference type="EMBL" id="UHBY01000003">
    <property type="protein sequence ID" value="SUL34098.1"/>
    <property type="molecule type" value="Genomic_DNA"/>
</dbReference>
<gene>
    <name evidence="1" type="ORF">NCTC10702_01685</name>
</gene>
<sequence>MVFPNVEKRPKPDYELASIPTVSSSKIASFSGTKQLLDEVGPKGVAEWVKSRMMSY</sequence>
<dbReference type="Proteomes" id="UP000254116">
    <property type="component" value="Unassembled WGS sequence"/>
</dbReference>
<protein>
    <submittedName>
        <fullName evidence="1">Pyruvate carboxylase</fullName>
        <ecNumber evidence="1">6.4.1.1</ecNumber>
    </submittedName>
</protein>
<dbReference type="AlphaFoldDB" id="A0A380EIK9"/>
<dbReference type="EC" id="6.4.1.1" evidence="1"/>
<proteinExistence type="predicted"/>
<reference evidence="1 2" key="1">
    <citation type="submission" date="2018-06" db="EMBL/GenBank/DDBJ databases">
        <authorList>
            <consortium name="Pathogen Informatics"/>
            <person name="Doyle S."/>
        </authorList>
    </citation>
    <scope>NUCLEOTIDE SEQUENCE [LARGE SCALE GENOMIC DNA]</scope>
    <source>
        <strain evidence="1 2">NCTC10702</strain>
    </source>
</reference>
<keyword evidence="1" id="KW-0670">Pyruvate</keyword>
<evidence type="ECO:0000313" key="2">
    <source>
        <dbReference type="Proteomes" id="UP000254116"/>
    </source>
</evidence>
<evidence type="ECO:0000313" key="1">
    <source>
        <dbReference type="EMBL" id="SUL34098.1"/>
    </source>
</evidence>
<dbReference type="GO" id="GO:0004736">
    <property type="term" value="F:pyruvate carboxylase activity"/>
    <property type="evidence" value="ECO:0007669"/>
    <property type="project" value="UniProtKB-EC"/>
</dbReference>
<keyword evidence="1" id="KW-0436">Ligase</keyword>
<organism evidence="1 2">
    <name type="scientific">Staphylococcus aureus</name>
    <dbReference type="NCBI Taxonomy" id="1280"/>
    <lineage>
        <taxon>Bacteria</taxon>
        <taxon>Bacillati</taxon>
        <taxon>Bacillota</taxon>
        <taxon>Bacilli</taxon>
        <taxon>Bacillales</taxon>
        <taxon>Staphylococcaceae</taxon>
        <taxon>Staphylococcus</taxon>
    </lineage>
</organism>
<accession>A0A380EIK9</accession>
<name>A0A380EIK9_STAAU</name>